<dbReference type="InterPro" id="IPR017932">
    <property type="entry name" value="GATase_2_dom"/>
</dbReference>
<dbReference type="CDD" id="cd00712">
    <property type="entry name" value="AsnB"/>
    <property type="match status" value="1"/>
</dbReference>
<dbReference type="InterPro" id="IPR051786">
    <property type="entry name" value="ASN_synthetase/amidase"/>
</dbReference>
<evidence type="ECO:0000256" key="5">
    <source>
        <dbReference type="ARBA" id="ARBA00022840"/>
    </source>
</evidence>
<organism evidence="12 13">
    <name type="scientific">Kiritimatiella glycovorans</name>
    <dbReference type="NCBI Taxonomy" id="1307763"/>
    <lineage>
        <taxon>Bacteria</taxon>
        <taxon>Pseudomonadati</taxon>
        <taxon>Kiritimatiellota</taxon>
        <taxon>Kiritimatiellia</taxon>
        <taxon>Kiritimatiellales</taxon>
        <taxon>Kiritimatiellaceae</taxon>
        <taxon>Kiritimatiella</taxon>
    </lineage>
</organism>
<dbReference type="NCBIfam" id="TIGR01536">
    <property type="entry name" value="asn_synth_AEB"/>
    <property type="match status" value="1"/>
</dbReference>
<accession>A0A0G3EN12</accession>
<feature type="binding site" evidence="9">
    <location>
        <position position="302"/>
    </location>
    <ligand>
        <name>ATP</name>
        <dbReference type="ChEBI" id="CHEBI:30616"/>
    </ligand>
</feature>
<dbReference type="InterPro" id="IPR006426">
    <property type="entry name" value="Asn_synth_AEB"/>
</dbReference>
<dbReference type="STRING" id="1307763.L21SP4_02302"/>
<evidence type="ECO:0000256" key="1">
    <source>
        <dbReference type="ARBA" id="ARBA00005187"/>
    </source>
</evidence>
<name>A0A0G3EN12_9BACT</name>
<dbReference type="PATRIC" id="fig|1609981.3.peg.2399"/>
<evidence type="ECO:0000313" key="12">
    <source>
        <dbReference type="EMBL" id="AKJ65529.1"/>
    </source>
</evidence>
<evidence type="ECO:0000256" key="8">
    <source>
        <dbReference type="PIRSR" id="PIRSR001589-1"/>
    </source>
</evidence>
<dbReference type="EC" id="6.3.5.4" evidence="3"/>
<dbReference type="PROSITE" id="PS51278">
    <property type="entry name" value="GATASE_TYPE_2"/>
    <property type="match status" value="1"/>
</dbReference>
<dbReference type="KEGG" id="vbl:L21SP4_02302"/>
<protein>
    <recommendedName>
        <fullName evidence="3">asparagine synthase (glutamine-hydrolyzing)</fullName>
        <ecNumber evidence="3">6.3.5.4</ecNumber>
    </recommendedName>
</protein>
<evidence type="ECO:0000256" key="9">
    <source>
        <dbReference type="PIRSR" id="PIRSR001589-2"/>
    </source>
</evidence>
<feature type="active site" description="For GATase activity" evidence="8">
    <location>
        <position position="2"/>
    </location>
</feature>
<reference evidence="13" key="1">
    <citation type="submission" date="2015-02" db="EMBL/GenBank/DDBJ databases">
        <title>Description and complete genome sequence of the first cultured representative of the subdivision 5 of the Verrucomicrobia phylum.</title>
        <authorList>
            <person name="Spring S."/>
            <person name="Bunk B."/>
            <person name="Sproer C."/>
            <person name="Klenk H.-P."/>
        </authorList>
    </citation>
    <scope>NUCLEOTIDE SEQUENCE [LARGE SCALE GENOMIC DNA]</scope>
    <source>
        <strain evidence="13">L21-Fru-AB</strain>
    </source>
</reference>
<dbReference type="InterPro" id="IPR029055">
    <property type="entry name" value="Ntn_hydrolases_N"/>
</dbReference>
<dbReference type="GO" id="GO:0006529">
    <property type="term" value="P:asparagine biosynthetic process"/>
    <property type="evidence" value="ECO:0007669"/>
    <property type="project" value="UniProtKB-KW"/>
</dbReference>
<dbReference type="PANTHER" id="PTHR43284:SF1">
    <property type="entry name" value="ASPARAGINE SYNTHETASE"/>
    <property type="match status" value="1"/>
</dbReference>
<dbReference type="SUPFAM" id="SSF52402">
    <property type="entry name" value="Adenine nucleotide alpha hydrolases-like"/>
    <property type="match status" value="1"/>
</dbReference>
<evidence type="ECO:0000256" key="6">
    <source>
        <dbReference type="ARBA" id="ARBA00022962"/>
    </source>
</evidence>
<evidence type="ECO:0000259" key="11">
    <source>
        <dbReference type="PROSITE" id="PS51278"/>
    </source>
</evidence>
<comment type="pathway">
    <text evidence="1">Amino-acid biosynthesis; L-asparagine biosynthesis; L-asparagine from L-aspartate (L-Gln route): step 1/1.</text>
</comment>
<keyword evidence="4 9" id="KW-0547">Nucleotide-binding</keyword>
<dbReference type="GO" id="GO:0005524">
    <property type="term" value="F:ATP binding"/>
    <property type="evidence" value="ECO:0007669"/>
    <property type="project" value="UniProtKB-KW"/>
</dbReference>
<dbReference type="GO" id="GO:0004066">
    <property type="term" value="F:asparagine synthase (glutamine-hydrolyzing) activity"/>
    <property type="evidence" value="ECO:0007669"/>
    <property type="project" value="UniProtKB-EC"/>
</dbReference>
<dbReference type="Proteomes" id="UP000035268">
    <property type="component" value="Chromosome"/>
</dbReference>
<proteinExistence type="inferred from homology"/>
<dbReference type="Pfam" id="PF00733">
    <property type="entry name" value="Asn_synthase"/>
    <property type="match status" value="1"/>
</dbReference>
<keyword evidence="8" id="KW-0028">Amino-acid biosynthesis</keyword>
<dbReference type="Gene3D" id="3.60.20.10">
    <property type="entry name" value="Glutamine Phosphoribosylpyrophosphate, subunit 1, domain 1"/>
    <property type="match status" value="1"/>
</dbReference>
<evidence type="ECO:0000256" key="10">
    <source>
        <dbReference type="PIRSR" id="PIRSR001589-3"/>
    </source>
</evidence>
<evidence type="ECO:0000256" key="3">
    <source>
        <dbReference type="ARBA" id="ARBA00012737"/>
    </source>
</evidence>
<feature type="site" description="Important for beta-aspartyl-AMP intermediate formation" evidence="10">
    <location>
        <position position="376"/>
    </location>
</feature>
<dbReference type="Gene3D" id="3.40.50.620">
    <property type="entry name" value="HUPs"/>
    <property type="match status" value="1"/>
</dbReference>
<feature type="domain" description="Glutamine amidotransferase type-2" evidence="11">
    <location>
        <begin position="2"/>
        <end position="225"/>
    </location>
</feature>
<reference evidence="12 13" key="2">
    <citation type="journal article" date="2016" name="ISME J.">
        <title>Characterization of the first cultured representative of Verrucomicrobia subdivision 5 indicates the proposal of a novel phylum.</title>
        <authorList>
            <person name="Spring S."/>
            <person name="Bunk B."/>
            <person name="Sproer C."/>
            <person name="Schumann P."/>
            <person name="Rohde M."/>
            <person name="Tindall B.J."/>
            <person name="Klenk H.P."/>
        </authorList>
    </citation>
    <scope>NUCLEOTIDE SEQUENCE [LARGE SCALE GENOMIC DNA]</scope>
    <source>
        <strain evidence="12 13">L21-Fru-AB</strain>
    </source>
</reference>
<keyword evidence="12" id="KW-0436">Ligase</keyword>
<dbReference type="SUPFAM" id="SSF56235">
    <property type="entry name" value="N-terminal nucleophile aminohydrolases (Ntn hydrolases)"/>
    <property type="match status" value="1"/>
</dbReference>
<dbReference type="InterPro" id="IPR014729">
    <property type="entry name" value="Rossmann-like_a/b/a_fold"/>
</dbReference>
<evidence type="ECO:0000256" key="4">
    <source>
        <dbReference type="ARBA" id="ARBA00022741"/>
    </source>
</evidence>
<dbReference type="InterPro" id="IPR033738">
    <property type="entry name" value="AsnB_N"/>
</dbReference>
<dbReference type="PIRSF" id="PIRSF001589">
    <property type="entry name" value="Asn_synthetase_glu-h"/>
    <property type="match status" value="1"/>
</dbReference>
<dbReference type="AlphaFoldDB" id="A0A0G3EN12"/>
<dbReference type="Pfam" id="PF13537">
    <property type="entry name" value="GATase_7"/>
    <property type="match status" value="1"/>
</dbReference>
<comment type="similarity">
    <text evidence="2">Belongs to the asparagine synthetase family.</text>
</comment>
<evidence type="ECO:0000256" key="2">
    <source>
        <dbReference type="ARBA" id="ARBA00005752"/>
    </source>
</evidence>
<keyword evidence="5 9" id="KW-0067">ATP-binding</keyword>
<keyword evidence="6 8" id="KW-0315">Glutamine amidotransferase</keyword>
<dbReference type="CDD" id="cd01991">
    <property type="entry name" value="Asn_synthase_B_C"/>
    <property type="match status" value="1"/>
</dbReference>
<gene>
    <name evidence="12" type="primary">asnB_3</name>
    <name evidence="12" type="ORF">L21SP4_02302</name>
</gene>
<sequence>MCGFAGIVKEEGAIDADVLKRMRDTMVSRGPDDEGLAVWEARAPRDAKGFSLGLAHRRLSIVDLSSAARQPMSNEDGSIWIVYNGEVYGHEEARRELKSKGHVFRSRCDTETILHLYEEFGIEGLLDRLRGMFAFAIYDRDQDALYLARDRAGQKPLYYSPQGGRGLCFASEIKALLASGAIDREQIDETGFAQFWTYGYAVGERTFYAQVRELPPAHYACWRSGRLEVRRYWRVRFEGQVSGSRKLDELADEFEARLTESIRMRLMSDVPLGIFLSGGIDSTLIAAVAAKRLGHAIPCYTIGFDDPAYDESERASAVARYLGLRHHVLRLRADRMGEFETIARYYDEPFGDPSAVPEHYVCGLARENITVALTGDGADELFAGYRTYPRFLALWGEAEDRAKMAPHAKSLNPAVRLRMKCVAPENRCHKFSQLIPDRHFFRIMSAGPALRCFRARREERDASMADYVRGSLLSRLQQLDFNHYLPGEVLKKVDRAGMAHSLECRSPFLDHEMIEFAARLPRSARLSPGGAGKVLLRRVLERHVPRELWDRSKQGFIPPFQQWCVNDNAARMQERWRSLSSPLVRRSAAGLVFAETGGRRRLAWNAFSALQFLK</sequence>
<dbReference type="PANTHER" id="PTHR43284">
    <property type="entry name" value="ASPARAGINE SYNTHETASE (GLUTAMINE-HYDROLYZING)"/>
    <property type="match status" value="1"/>
</dbReference>
<evidence type="ECO:0000256" key="7">
    <source>
        <dbReference type="ARBA" id="ARBA00048741"/>
    </source>
</evidence>
<keyword evidence="8" id="KW-0061">Asparagine biosynthesis</keyword>
<comment type="catalytic activity">
    <reaction evidence="7">
        <text>L-aspartate + L-glutamine + ATP + H2O = L-asparagine + L-glutamate + AMP + diphosphate + H(+)</text>
        <dbReference type="Rhea" id="RHEA:12228"/>
        <dbReference type="ChEBI" id="CHEBI:15377"/>
        <dbReference type="ChEBI" id="CHEBI:15378"/>
        <dbReference type="ChEBI" id="CHEBI:29985"/>
        <dbReference type="ChEBI" id="CHEBI:29991"/>
        <dbReference type="ChEBI" id="CHEBI:30616"/>
        <dbReference type="ChEBI" id="CHEBI:33019"/>
        <dbReference type="ChEBI" id="CHEBI:58048"/>
        <dbReference type="ChEBI" id="CHEBI:58359"/>
        <dbReference type="ChEBI" id="CHEBI:456215"/>
        <dbReference type="EC" id="6.3.5.4"/>
    </reaction>
</comment>
<evidence type="ECO:0000313" key="13">
    <source>
        <dbReference type="Proteomes" id="UP000035268"/>
    </source>
</evidence>
<feature type="binding site" evidence="9">
    <location>
        <position position="109"/>
    </location>
    <ligand>
        <name>L-glutamine</name>
        <dbReference type="ChEBI" id="CHEBI:58359"/>
    </ligand>
</feature>
<dbReference type="InterPro" id="IPR001962">
    <property type="entry name" value="Asn_synthase"/>
</dbReference>
<keyword evidence="13" id="KW-1185">Reference proteome</keyword>
<dbReference type="GO" id="GO:0005829">
    <property type="term" value="C:cytosol"/>
    <property type="evidence" value="ECO:0007669"/>
    <property type="project" value="TreeGrafter"/>
</dbReference>
<dbReference type="EMBL" id="CP010904">
    <property type="protein sequence ID" value="AKJ65529.1"/>
    <property type="molecule type" value="Genomic_DNA"/>
</dbReference>